<dbReference type="STRING" id="1121316.SAMN02745207_00673"/>
<dbReference type="RefSeq" id="WP_073336996.1">
    <property type="nucleotide sequence ID" value="NZ_FQXM01000003.1"/>
</dbReference>
<dbReference type="OrthoDB" id="1708246at2"/>
<comment type="caution">
    <text evidence="10">Lacks conserved residue(s) required for the propagation of feature annotation.</text>
</comment>
<dbReference type="Proteomes" id="UP000184447">
    <property type="component" value="Unassembled WGS sequence"/>
</dbReference>
<evidence type="ECO:0000256" key="7">
    <source>
        <dbReference type="ARBA" id="ARBA00022989"/>
    </source>
</evidence>
<keyword evidence="6 10" id="KW-0653">Protein transport</keyword>
<gene>
    <name evidence="11" type="ORF">SAMN02745207_00673</name>
</gene>
<evidence type="ECO:0000313" key="12">
    <source>
        <dbReference type="Proteomes" id="UP000184447"/>
    </source>
</evidence>
<comment type="similarity">
    <text evidence="2 10">Belongs to the SecG family.</text>
</comment>
<feature type="transmembrane region" description="Helical" evidence="10">
    <location>
        <begin position="53"/>
        <end position="74"/>
    </location>
</feature>
<evidence type="ECO:0000256" key="2">
    <source>
        <dbReference type="ARBA" id="ARBA00008445"/>
    </source>
</evidence>
<evidence type="ECO:0000256" key="4">
    <source>
        <dbReference type="ARBA" id="ARBA00022475"/>
    </source>
</evidence>
<evidence type="ECO:0000256" key="10">
    <source>
        <dbReference type="RuleBase" id="RU365087"/>
    </source>
</evidence>
<evidence type="ECO:0000256" key="3">
    <source>
        <dbReference type="ARBA" id="ARBA00022448"/>
    </source>
</evidence>
<accession>A0A1M5RRC9</accession>
<keyword evidence="7 10" id="KW-1133">Transmembrane helix</keyword>
<evidence type="ECO:0000256" key="1">
    <source>
        <dbReference type="ARBA" id="ARBA00004651"/>
    </source>
</evidence>
<keyword evidence="8 10" id="KW-0811">Translocation</keyword>
<evidence type="ECO:0000256" key="9">
    <source>
        <dbReference type="ARBA" id="ARBA00023136"/>
    </source>
</evidence>
<comment type="subcellular location">
    <subcellularLocation>
        <location evidence="1 10">Cell membrane</location>
        <topology evidence="1 10">Multi-pass membrane protein</topology>
    </subcellularLocation>
</comment>
<dbReference type="GO" id="GO:0005886">
    <property type="term" value="C:plasma membrane"/>
    <property type="evidence" value="ECO:0007669"/>
    <property type="project" value="UniProtKB-SubCell"/>
</dbReference>
<dbReference type="GO" id="GO:0009306">
    <property type="term" value="P:protein secretion"/>
    <property type="evidence" value="ECO:0007669"/>
    <property type="project" value="UniProtKB-UniRule"/>
</dbReference>
<dbReference type="PANTHER" id="PTHR34182">
    <property type="entry name" value="PROTEIN-EXPORT MEMBRANE PROTEIN SECG"/>
    <property type="match status" value="1"/>
</dbReference>
<dbReference type="PRINTS" id="PR01651">
    <property type="entry name" value="SECGEXPORT"/>
</dbReference>
<reference evidence="11 12" key="1">
    <citation type="submission" date="2016-11" db="EMBL/GenBank/DDBJ databases">
        <authorList>
            <person name="Jaros S."/>
            <person name="Januszkiewicz K."/>
            <person name="Wedrychowicz H."/>
        </authorList>
    </citation>
    <scope>NUCLEOTIDE SEQUENCE [LARGE SCALE GENOMIC DNA]</scope>
    <source>
        <strain evidence="11 12">DSM 8605</strain>
    </source>
</reference>
<keyword evidence="5 10" id="KW-0812">Transmembrane</keyword>
<dbReference type="GO" id="GO:0065002">
    <property type="term" value="P:intracellular protein transmembrane transport"/>
    <property type="evidence" value="ECO:0007669"/>
    <property type="project" value="TreeGrafter"/>
</dbReference>
<evidence type="ECO:0000256" key="8">
    <source>
        <dbReference type="ARBA" id="ARBA00023010"/>
    </source>
</evidence>
<dbReference type="GO" id="GO:0043952">
    <property type="term" value="P:protein transport by the Sec complex"/>
    <property type="evidence" value="ECO:0007669"/>
    <property type="project" value="TreeGrafter"/>
</dbReference>
<dbReference type="PANTHER" id="PTHR34182:SF1">
    <property type="entry name" value="PROTEIN-EXPORT MEMBRANE PROTEIN SECG"/>
    <property type="match status" value="1"/>
</dbReference>
<keyword evidence="12" id="KW-1185">Reference proteome</keyword>
<evidence type="ECO:0000256" key="5">
    <source>
        <dbReference type="ARBA" id="ARBA00022692"/>
    </source>
</evidence>
<name>A0A1M5RRC9_9CLOT</name>
<comment type="function">
    <text evidence="10">Involved in protein export. Participates in an early event of protein translocation.</text>
</comment>
<protein>
    <recommendedName>
        <fullName evidence="10">Protein-export membrane protein SecG</fullName>
    </recommendedName>
</protein>
<dbReference type="GO" id="GO:0015450">
    <property type="term" value="F:protein-transporting ATPase activity"/>
    <property type="evidence" value="ECO:0007669"/>
    <property type="project" value="UniProtKB-UniRule"/>
</dbReference>
<dbReference type="NCBIfam" id="TIGR00810">
    <property type="entry name" value="secG"/>
    <property type="match status" value="1"/>
</dbReference>
<keyword evidence="9 10" id="KW-0472">Membrane</keyword>
<dbReference type="InterPro" id="IPR004692">
    <property type="entry name" value="SecG"/>
</dbReference>
<organism evidence="11 12">
    <name type="scientific">Clostridium grantii DSM 8605</name>
    <dbReference type="NCBI Taxonomy" id="1121316"/>
    <lineage>
        <taxon>Bacteria</taxon>
        <taxon>Bacillati</taxon>
        <taxon>Bacillota</taxon>
        <taxon>Clostridia</taxon>
        <taxon>Eubacteriales</taxon>
        <taxon>Clostridiaceae</taxon>
        <taxon>Clostridium</taxon>
    </lineage>
</organism>
<dbReference type="AlphaFoldDB" id="A0A1M5RRC9"/>
<keyword evidence="4 10" id="KW-1003">Cell membrane</keyword>
<proteinExistence type="inferred from homology"/>
<evidence type="ECO:0000256" key="6">
    <source>
        <dbReference type="ARBA" id="ARBA00022927"/>
    </source>
</evidence>
<sequence length="75" mass="8105">MHTFLVVLLVIVSVLLIISVMLQPSKTDGFNLVSSGAETFLSKNKTKTKESMLAKATVVLAVLFIILTSLISIVK</sequence>
<dbReference type="Pfam" id="PF03840">
    <property type="entry name" value="SecG"/>
    <property type="match status" value="1"/>
</dbReference>
<evidence type="ECO:0000313" key="11">
    <source>
        <dbReference type="EMBL" id="SHH28749.1"/>
    </source>
</evidence>
<keyword evidence="3 10" id="KW-0813">Transport</keyword>
<dbReference type="EMBL" id="FQXM01000003">
    <property type="protein sequence ID" value="SHH28749.1"/>
    <property type="molecule type" value="Genomic_DNA"/>
</dbReference>